<proteinExistence type="predicted"/>
<evidence type="ECO:0000313" key="1">
    <source>
        <dbReference type="EMBL" id="SMD14573.1"/>
    </source>
</evidence>
<organism evidence="1 2">
    <name type="scientific">Kibdelosporangium aridum</name>
    <dbReference type="NCBI Taxonomy" id="2030"/>
    <lineage>
        <taxon>Bacteria</taxon>
        <taxon>Bacillati</taxon>
        <taxon>Actinomycetota</taxon>
        <taxon>Actinomycetes</taxon>
        <taxon>Pseudonocardiales</taxon>
        <taxon>Pseudonocardiaceae</taxon>
        <taxon>Kibdelosporangium</taxon>
    </lineage>
</organism>
<dbReference type="EMBL" id="FWXV01000004">
    <property type="protein sequence ID" value="SMD14573.1"/>
    <property type="molecule type" value="Genomic_DNA"/>
</dbReference>
<dbReference type="AlphaFoldDB" id="A0A1Y5XSS4"/>
<dbReference type="Proteomes" id="UP000192674">
    <property type="component" value="Unassembled WGS sequence"/>
</dbReference>
<evidence type="ECO:0000313" key="2">
    <source>
        <dbReference type="Proteomes" id="UP000192674"/>
    </source>
</evidence>
<reference evidence="1 2" key="1">
    <citation type="submission" date="2017-04" db="EMBL/GenBank/DDBJ databases">
        <authorList>
            <person name="Afonso C.L."/>
            <person name="Miller P.J."/>
            <person name="Scott M.A."/>
            <person name="Spackman E."/>
            <person name="Goraichik I."/>
            <person name="Dimitrov K.M."/>
            <person name="Suarez D.L."/>
            <person name="Swayne D.E."/>
        </authorList>
    </citation>
    <scope>NUCLEOTIDE SEQUENCE [LARGE SCALE GENOMIC DNA]</scope>
    <source>
        <strain evidence="1 2">DSM 43828</strain>
    </source>
</reference>
<name>A0A1Y5XSS4_KIBAR</name>
<sequence length="144" mass="15632">MACASSADRQLSSNDCLVARVEAAVLQALEEVEPAEPNRDHLGLPFITAYQLAIKVDRILPELTEELGVAVGGEGTGQHNSLTSYLAHQLSQRIKDPTRNFGVEGAQLSNVDVAEMSFRTADGEVISSSNVGARYDLSMFRLRR</sequence>
<keyword evidence="2" id="KW-1185">Reference proteome</keyword>
<gene>
    <name evidence="1" type="ORF">SAMN05661093_05071</name>
</gene>
<accession>A0A1Y5XSS4</accession>
<protein>
    <submittedName>
        <fullName evidence="1">Uncharacterized protein</fullName>
    </submittedName>
</protein>